<protein>
    <submittedName>
        <fullName evidence="1">Uncharacterized protein</fullName>
    </submittedName>
</protein>
<reference evidence="1" key="1">
    <citation type="submission" date="2019-04" db="EMBL/GenBank/DDBJ databases">
        <title>Microbes associate with the intestines of laboratory mice.</title>
        <authorList>
            <person name="Navarre W."/>
            <person name="Wong E."/>
            <person name="Huang K."/>
            <person name="Tropini C."/>
            <person name="Ng K."/>
            <person name="Yu B."/>
        </authorList>
    </citation>
    <scope>NUCLEOTIDE SEQUENCE</scope>
    <source>
        <strain evidence="1">NM01_1-7b</strain>
    </source>
</reference>
<name>A0AC61RQ03_9FIRM</name>
<evidence type="ECO:0000313" key="2">
    <source>
        <dbReference type="Proteomes" id="UP000304953"/>
    </source>
</evidence>
<dbReference type="EMBL" id="SRYA01000081">
    <property type="protein sequence ID" value="TGY90844.1"/>
    <property type="molecule type" value="Genomic_DNA"/>
</dbReference>
<accession>A0AC61RQ03</accession>
<comment type="caution">
    <text evidence="1">The sequence shown here is derived from an EMBL/GenBank/DDBJ whole genome shotgun (WGS) entry which is preliminary data.</text>
</comment>
<organism evidence="1 2">
    <name type="scientific">Petralouisia muris</name>
    <dbReference type="NCBI Taxonomy" id="3032872"/>
    <lineage>
        <taxon>Bacteria</taxon>
        <taxon>Bacillati</taxon>
        <taxon>Bacillota</taxon>
        <taxon>Clostridia</taxon>
        <taxon>Lachnospirales</taxon>
        <taxon>Lachnospiraceae</taxon>
        <taxon>Petralouisia</taxon>
    </lineage>
</organism>
<evidence type="ECO:0000313" key="1">
    <source>
        <dbReference type="EMBL" id="TGY90844.1"/>
    </source>
</evidence>
<sequence>MNQQNIYPDGYDDTVIETATNYTPMPRNLSWMAKHTANMMVDQAMLDAGQDKLAAQLARGSMQNIGSLGMMAEQLASINPDVGGCCRAIMATYLKGSIKRLERW</sequence>
<dbReference type="Proteomes" id="UP000304953">
    <property type="component" value="Unassembled WGS sequence"/>
</dbReference>
<proteinExistence type="predicted"/>
<gene>
    <name evidence="1" type="ORF">E5329_23980</name>
</gene>
<keyword evidence="2" id="KW-1185">Reference proteome</keyword>